<proteinExistence type="predicted"/>
<reference evidence="2 3" key="1">
    <citation type="submission" date="2020-08" db="EMBL/GenBank/DDBJ databases">
        <title>A Genomic Blueprint of the Chicken Gut Microbiome.</title>
        <authorList>
            <person name="Gilroy R."/>
            <person name="Ravi A."/>
            <person name="Getino M."/>
            <person name="Pursley I."/>
            <person name="Horton D.L."/>
            <person name="Alikhan N.-F."/>
            <person name="Baker D."/>
            <person name="Gharbi K."/>
            <person name="Hall N."/>
            <person name="Watson M."/>
            <person name="Adriaenssens E.M."/>
            <person name="Foster-Nyarko E."/>
            <person name="Jarju S."/>
            <person name="Secka A."/>
            <person name="Antonio M."/>
            <person name="Oren A."/>
            <person name="Chaudhuri R."/>
            <person name="La Ragione R.M."/>
            <person name="Hildebrand F."/>
            <person name="Pallen M.J."/>
        </authorList>
    </citation>
    <scope>NUCLEOTIDE SEQUENCE [LARGE SCALE GENOMIC DNA]</scope>
    <source>
        <strain evidence="2 3">Sa1BUA6</strain>
    </source>
</reference>
<sequence length="58" mass="6074">MKKFSQVLLLTVFGFTGTIAIADESVPLEATAAAEAQQIALEYGDGQGQGQKSDSPDE</sequence>
<dbReference type="Proteomes" id="UP000621930">
    <property type="component" value="Unassembled WGS sequence"/>
</dbReference>
<gene>
    <name evidence="2" type="ORF">H9629_14790</name>
</gene>
<accession>A0ABR8W0S7</accession>
<feature type="signal peptide" evidence="1">
    <location>
        <begin position="1"/>
        <end position="22"/>
    </location>
</feature>
<evidence type="ECO:0000313" key="3">
    <source>
        <dbReference type="Proteomes" id="UP000621930"/>
    </source>
</evidence>
<feature type="chain" id="PRO_5046226269" description="Secreted protein" evidence="1">
    <location>
        <begin position="23"/>
        <end position="58"/>
    </location>
</feature>
<evidence type="ECO:0000256" key="1">
    <source>
        <dbReference type="SAM" id="SignalP"/>
    </source>
</evidence>
<keyword evidence="3" id="KW-1185">Reference proteome</keyword>
<protein>
    <recommendedName>
        <fullName evidence="4">Secreted protein</fullName>
    </recommendedName>
</protein>
<evidence type="ECO:0008006" key="4">
    <source>
        <dbReference type="Google" id="ProtNLM"/>
    </source>
</evidence>
<evidence type="ECO:0000313" key="2">
    <source>
        <dbReference type="EMBL" id="MBD8010588.1"/>
    </source>
</evidence>
<dbReference type="EMBL" id="JACSPT010000030">
    <property type="protein sequence ID" value="MBD8010588.1"/>
    <property type="molecule type" value="Genomic_DNA"/>
</dbReference>
<dbReference type="RefSeq" id="WP_191731397.1">
    <property type="nucleotide sequence ID" value="NZ_JACSPT010000030.1"/>
</dbReference>
<organism evidence="2 3">
    <name type="scientific">Acinetobacter pecorum</name>
    <dbReference type="NCBI Taxonomy" id="2762215"/>
    <lineage>
        <taxon>Bacteria</taxon>
        <taxon>Pseudomonadati</taxon>
        <taxon>Pseudomonadota</taxon>
        <taxon>Gammaproteobacteria</taxon>
        <taxon>Moraxellales</taxon>
        <taxon>Moraxellaceae</taxon>
        <taxon>Acinetobacter</taxon>
    </lineage>
</organism>
<keyword evidence="1" id="KW-0732">Signal</keyword>
<name>A0ABR8W0S7_9GAMM</name>
<comment type="caution">
    <text evidence="2">The sequence shown here is derived from an EMBL/GenBank/DDBJ whole genome shotgun (WGS) entry which is preliminary data.</text>
</comment>